<dbReference type="PANTHER" id="PTHR12281">
    <property type="entry name" value="RP42 RELATED"/>
    <property type="match status" value="1"/>
</dbReference>
<feature type="region of interest" description="Disordered" evidence="2">
    <location>
        <begin position="216"/>
        <end position="250"/>
    </location>
</feature>
<evidence type="ECO:0000256" key="2">
    <source>
        <dbReference type="SAM" id="MobiDB-lite"/>
    </source>
</evidence>
<comment type="function">
    <text evidence="1">Neddylation of cullins play an essential role in the regulation of SCF-type complexes activity.</text>
</comment>
<feature type="compositionally biased region" description="Polar residues" evidence="2">
    <location>
        <begin position="216"/>
        <end position="233"/>
    </location>
</feature>
<dbReference type="FunFam" id="1.10.238.200:FF:000006">
    <property type="entry name" value="Defective in cullin neddylation protein"/>
    <property type="match status" value="1"/>
</dbReference>
<evidence type="ECO:0000256" key="1">
    <source>
        <dbReference type="RuleBase" id="RU410713"/>
    </source>
</evidence>
<accession>A0ABD1Y8N5</accession>
<feature type="domain" description="DCUN1" evidence="3">
    <location>
        <begin position="1"/>
        <end position="189"/>
    </location>
</feature>
<organism evidence="4 5">
    <name type="scientific">Riccia fluitans</name>
    <dbReference type="NCBI Taxonomy" id="41844"/>
    <lineage>
        <taxon>Eukaryota</taxon>
        <taxon>Viridiplantae</taxon>
        <taxon>Streptophyta</taxon>
        <taxon>Embryophyta</taxon>
        <taxon>Marchantiophyta</taxon>
        <taxon>Marchantiopsida</taxon>
        <taxon>Marchantiidae</taxon>
        <taxon>Marchantiales</taxon>
        <taxon>Ricciaceae</taxon>
        <taxon>Riccia</taxon>
    </lineage>
</organism>
<dbReference type="InterPro" id="IPR005176">
    <property type="entry name" value="PONY_dom"/>
</dbReference>
<dbReference type="Proteomes" id="UP001605036">
    <property type="component" value="Unassembled WGS sequence"/>
</dbReference>
<dbReference type="PROSITE" id="PS51229">
    <property type="entry name" value="DCUN1"/>
    <property type="match status" value="1"/>
</dbReference>
<evidence type="ECO:0000313" key="4">
    <source>
        <dbReference type="EMBL" id="KAL2623081.1"/>
    </source>
</evidence>
<dbReference type="InterPro" id="IPR014764">
    <property type="entry name" value="DCN-prot"/>
</dbReference>
<proteinExistence type="predicted"/>
<dbReference type="AlphaFoldDB" id="A0ABD1Y8N5"/>
<name>A0ABD1Y8N5_9MARC</name>
<evidence type="ECO:0000313" key="5">
    <source>
        <dbReference type="Proteomes" id="UP001605036"/>
    </source>
</evidence>
<dbReference type="Pfam" id="PF03556">
    <property type="entry name" value="Cullin_binding"/>
    <property type="match status" value="1"/>
</dbReference>
<gene>
    <name evidence="4" type="ORF">R1flu_003286</name>
</gene>
<protein>
    <recommendedName>
        <fullName evidence="1">Defective in cullin neddylation protein</fullName>
    </recommendedName>
</protein>
<reference evidence="4 5" key="1">
    <citation type="submission" date="2024-09" db="EMBL/GenBank/DDBJ databases">
        <title>Chromosome-scale assembly of Riccia fluitans.</title>
        <authorList>
            <person name="Paukszto L."/>
            <person name="Sawicki J."/>
            <person name="Karawczyk K."/>
            <person name="Piernik-Szablinska J."/>
            <person name="Szczecinska M."/>
            <person name="Mazdziarz M."/>
        </authorList>
    </citation>
    <scope>NUCLEOTIDE SEQUENCE [LARGE SCALE GENOMIC DNA]</scope>
    <source>
        <strain evidence="4">Rf_01</strain>
        <tissue evidence="4">Aerial parts of the thallus</tissue>
    </source>
</reference>
<dbReference type="EMBL" id="JBHFFA010000006">
    <property type="protein sequence ID" value="KAL2623081.1"/>
    <property type="molecule type" value="Genomic_DNA"/>
</dbReference>
<evidence type="ECO:0000259" key="3">
    <source>
        <dbReference type="PROSITE" id="PS51229"/>
    </source>
</evidence>
<dbReference type="PANTHER" id="PTHR12281:SF31">
    <property type="entry name" value="DCN1-LIKE PROTEIN 3"/>
    <property type="match status" value="1"/>
</dbReference>
<dbReference type="Gene3D" id="1.10.238.200">
    <property type="entry name" value="Cullin, PONY binding domain"/>
    <property type="match status" value="1"/>
</dbReference>
<comment type="caution">
    <text evidence="4">The sequence shown here is derived from an EMBL/GenBank/DDBJ whole genome shotgun (WGS) entry which is preliminary data.</text>
</comment>
<dbReference type="InterPro" id="IPR042460">
    <property type="entry name" value="DCN1-like_PONY"/>
</dbReference>
<keyword evidence="5" id="KW-1185">Reference proteome</keyword>
<sequence length="397" mass="43962">MKGQAATCQGNGIALPSQFPRFASGRGGGDNRMWDLYCEYVDIASADDSLGRIRARLSALSACTESLGLTGRAAFDGLRRLTADLHSELMDTRQFSLFYRFVFFMCRETGQKSITVDTAVVAWRMVLTGRFRLLDQWCAFVLVHHRHSISEDTWRQVLEFSRSVHEDLSNYDPEGAWPVLVDEFVDNMYRKASCPSCSSESTVFCECGVGVLSKLTSEDTSPSSALLSKSTTLPGMAASAGSKRRRKDPKYEAAQAASVNNIAQLLADMPSPLSCKRLRVSSTAVEVQDPMEEVLEYQGPWEQLDQCEDAGGLCTDDEMSARSVQDSPVSSNRLVSSSEMIYHNIGWQPWTKFEARGSPGRVCGNQPPMCSSPHTQEALNRVMKHSPITVANRVPYF</sequence>